<evidence type="ECO:0000313" key="2">
    <source>
        <dbReference type="EMBL" id="CAE6450702.1"/>
    </source>
</evidence>
<sequence length="577" mass="64216">MRLLASYLAIKNNSWLREESLGVLLEYLGVLESYKAEITQSIKAERPCTLPSAQKLLGFTPTESSSSRFKVLKGSLLGCRTSKAALRSEIWLPGNHIDAIIKEELPKRLNSLVESWHSTALALPHIQPHHPISIPQYSKFGAGPNDSSMAKLHVISKLLGVLNMTGHIRVESQCDYTIAHHLWLGRMFEIIYISTGELVPVLPWGQAPGFRRNSVHLRSWLARDWKIICASDYSANSITHILLHFLVRSSLQGILSEHSDAPFALKGTVKDHELKTALMVPFHEFCFMRATDRIHQAVGSIKHILDKGARPDAAVLVHSIEFLMRDFMVFMNPSGRPAFDGLLLPFSWAQDLAHKYKDVSDGCSTKCFSEFCTAIEQVSAELCFGMPEPWSFAGKPITPTVVDVLNIRLCWCIALAIGHMDPLDENLPLALETLRKISSDEMPLKCLHRYSTAAGTYHIFTKVNDQQAALTALRQTFRHESLILVLKDAQLNHPAKLMVGVHTIVCSDPTELADTLDKFTHSSSPSVLDEEPSDSNFTPQTGPAEEHLDAVGHGHCVFPSRENEKSSSDHHGGISRH</sequence>
<protein>
    <submittedName>
        <fullName evidence="2">Uncharacterized protein</fullName>
    </submittedName>
</protein>
<evidence type="ECO:0000256" key="1">
    <source>
        <dbReference type="SAM" id="MobiDB-lite"/>
    </source>
</evidence>
<gene>
    <name evidence="2" type="ORF">RDB_LOCUS41122</name>
</gene>
<organism evidence="2 3">
    <name type="scientific">Rhizoctonia solani</name>
    <dbReference type="NCBI Taxonomy" id="456999"/>
    <lineage>
        <taxon>Eukaryota</taxon>
        <taxon>Fungi</taxon>
        <taxon>Dikarya</taxon>
        <taxon>Basidiomycota</taxon>
        <taxon>Agaricomycotina</taxon>
        <taxon>Agaricomycetes</taxon>
        <taxon>Cantharellales</taxon>
        <taxon>Ceratobasidiaceae</taxon>
        <taxon>Rhizoctonia</taxon>
    </lineage>
</organism>
<dbReference type="Proteomes" id="UP000663850">
    <property type="component" value="Unassembled WGS sequence"/>
</dbReference>
<accession>A0A8H3B9W1</accession>
<dbReference type="EMBL" id="CAJMWZ010002176">
    <property type="protein sequence ID" value="CAE6450702.1"/>
    <property type="molecule type" value="Genomic_DNA"/>
</dbReference>
<evidence type="ECO:0000313" key="3">
    <source>
        <dbReference type="Proteomes" id="UP000663850"/>
    </source>
</evidence>
<dbReference type="AlphaFoldDB" id="A0A8H3B9W1"/>
<feature type="compositionally biased region" description="Basic and acidic residues" evidence="1">
    <location>
        <begin position="561"/>
        <end position="577"/>
    </location>
</feature>
<name>A0A8H3B9W1_9AGAM</name>
<proteinExistence type="predicted"/>
<feature type="region of interest" description="Disordered" evidence="1">
    <location>
        <begin position="521"/>
        <end position="577"/>
    </location>
</feature>
<reference evidence="2" key="1">
    <citation type="submission" date="2021-01" db="EMBL/GenBank/DDBJ databases">
        <authorList>
            <person name="Kaushik A."/>
        </authorList>
    </citation>
    <scope>NUCLEOTIDE SEQUENCE</scope>
    <source>
        <strain evidence="2">Type strain: AG8-Rh-89/</strain>
    </source>
</reference>
<comment type="caution">
    <text evidence="2">The sequence shown here is derived from an EMBL/GenBank/DDBJ whole genome shotgun (WGS) entry which is preliminary data.</text>
</comment>